<evidence type="ECO:0000256" key="2">
    <source>
        <dbReference type="ARBA" id="ARBA00023002"/>
    </source>
</evidence>
<sequence>IQAFDAMLRVNLNGPFYLSHYAIPHMPRGCSSIIHVSSTRALQSEADTVGYTASKAGLSMCLSSQAITYAGHARVNAILPGWINTSDEHEHEVAIREVDKQWHPVGRVGEPVDVAQLCLFLCDESKSGFITGQQFVVDGGTTVKMVYPS</sequence>
<dbReference type="Proteomes" id="UP000001514">
    <property type="component" value="Unassembled WGS sequence"/>
</dbReference>
<keyword evidence="2" id="KW-0560">Oxidoreductase</keyword>
<dbReference type="OMA" id="FLADEKC"/>
<dbReference type="Gramene" id="EFJ20313">
    <property type="protein sequence ID" value="EFJ20313"/>
    <property type="gene ID" value="SELMODRAFT_108981"/>
</dbReference>
<dbReference type="GO" id="GO:0016491">
    <property type="term" value="F:oxidoreductase activity"/>
    <property type="evidence" value="ECO:0007669"/>
    <property type="project" value="UniProtKB-KW"/>
</dbReference>
<dbReference type="STRING" id="88036.D8S4R3"/>
<dbReference type="Pfam" id="PF13561">
    <property type="entry name" value="adh_short_C2"/>
    <property type="match status" value="1"/>
</dbReference>
<dbReference type="AlphaFoldDB" id="D8S4R3"/>
<comment type="similarity">
    <text evidence="1">Belongs to the short-chain dehydrogenases/reductases (SDR) family.</text>
</comment>
<dbReference type="HOGENOM" id="CLU_010194_47_4_1"/>
<gene>
    <name evidence="3" type="ORF">SELMODRAFT_108981</name>
</gene>
<organism evidence="4">
    <name type="scientific">Selaginella moellendorffii</name>
    <name type="common">Spikemoss</name>
    <dbReference type="NCBI Taxonomy" id="88036"/>
    <lineage>
        <taxon>Eukaryota</taxon>
        <taxon>Viridiplantae</taxon>
        <taxon>Streptophyta</taxon>
        <taxon>Embryophyta</taxon>
        <taxon>Tracheophyta</taxon>
        <taxon>Lycopodiopsida</taxon>
        <taxon>Selaginellales</taxon>
        <taxon>Selaginellaceae</taxon>
        <taxon>Selaginella</taxon>
    </lineage>
</organism>
<evidence type="ECO:0000313" key="3">
    <source>
        <dbReference type="EMBL" id="EFJ20313.1"/>
    </source>
</evidence>
<dbReference type="SUPFAM" id="SSF51735">
    <property type="entry name" value="NAD(P)-binding Rossmann-fold domains"/>
    <property type="match status" value="1"/>
</dbReference>
<dbReference type="PANTHER" id="PTHR24321">
    <property type="entry name" value="DEHYDROGENASES, SHORT CHAIN"/>
    <property type="match status" value="1"/>
</dbReference>
<proteinExistence type="inferred from homology"/>
<dbReference type="Gene3D" id="3.40.50.720">
    <property type="entry name" value="NAD(P)-binding Rossmann-like Domain"/>
    <property type="match status" value="1"/>
</dbReference>
<reference evidence="3 4" key="1">
    <citation type="journal article" date="2011" name="Science">
        <title>The Selaginella genome identifies genetic changes associated with the evolution of vascular plants.</title>
        <authorList>
            <person name="Banks J.A."/>
            <person name="Nishiyama T."/>
            <person name="Hasebe M."/>
            <person name="Bowman J.L."/>
            <person name="Gribskov M."/>
            <person name="dePamphilis C."/>
            <person name="Albert V.A."/>
            <person name="Aono N."/>
            <person name="Aoyama T."/>
            <person name="Ambrose B.A."/>
            <person name="Ashton N.W."/>
            <person name="Axtell M.J."/>
            <person name="Barker E."/>
            <person name="Barker M.S."/>
            <person name="Bennetzen J.L."/>
            <person name="Bonawitz N.D."/>
            <person name="Chapple C."/>
            <person name="Cheng C."/>
            <person name="Correa L.G."/>
            <person name="Dacre M."/>
            <person name="DeBarry J."/>
            <person name="Dreyer I."/>
            <person name="Elias M."/>
            <person name="Engstrom E.M."/>
            <person name="Estelle M."/>
            <person name="Feng L."/>
            <person name="Finet C."/>
            <person name="Floyd S.K."/>
            <person name="Frommer W.B."/>
            <person name="Fujita T."/>
            <person name="Gramzow L."/>
            <person name="Gutensohn M."/>
            <person name="Harholt J."/>
            <person name="Hattori M."/>
            <person name="Heyl A."/>
            <person name="Hirai T."/>
            <person name="Hiwatashi Y."/>
            <person name="Ishikawa M."/>
            <person name="Iwata M."/>
            <person name="Karol K.G."/>
            <person name="Koehler B."/>
            <person name="Kolukisaoglu U."/>
            <person name="Kubo M."/>
            <person name="Kurata T."/>
            <person name="Lalonde S."/>
            <person name="Li K."/>
            <person name="Li Y."/>
            <person name="Litt A."/>
            <person name="Lyons E."/>
            <person name="Manning G."/>
            <person name="Maruyama T."/>
            <person name="Michael T.P."/>
            <person name="Mikami K."/>
            <person name="Miyazaki S."/>
            <person name="Morinaga S."/>
            <person name="Murata T."/>
            <person name="Mueller-Roeber B."/>
            <person name="Nelson D.R."/>
            <person name="Obara M."/>
            <person name="Oguri Y."/>
            <person name="Olmstead R.G."/>
            <person name="Onodera N."/>
            <person name="Petersen B.L."/>
            <person name="Pils B."/>
            <person name="Prigge M."/>
            <person name="Rensing S.A."/>
            <person name="Riano-Pachon D.M."/>
            <person name="Roberts A.W."/>
            <person name="Sato Y."/>
            <person name="Scheller H.V."/>
            <person name="Schulz B."/>
            <person name="Schulz C."/>
            <person name="Shakirov E.V."/>
            <person name="Shibagaki N."/>
            <person name="Shinohara N."/>
            <person name="Shippen D.E."/>
            <person name="Soerensen I."/>
            <person name="Sotooka R."/>
            <person name="Sugimoto N."/>
            <person name="Sugita M."/>
            <person name="Sumikawa N."/>
            <person name="Tanurdzic M."/>
            <person name="Theissen G."/>
            <person name="Ulvskov P."/>
            <person name="Wakazuki S."/>
            <person name="Weng J.K."/>
            <person name="Willats W.W."/>
            <person name="Wipf D."/>
            <person name="Wolf P.G."/>
            <person name="Yang L."/>
            <person name="Zimmer A.D."/>
            <person name="Zhu Q."/>
            <person name="Mitros T."/>
            <person name="Hellsten U."/>
            <person name="Loque D."/>
            <person name="Otillar R."/>
            <person name="Salamov A."/>
            <person name="Schmutz J."/>
            <person name="Shapiro H."/>
            <person name="Lindquist E."/>
            <person name="Lucas S."/>
            <person name="Rokhsar D."/>
            <person name="Grigoriev I.V."/>
        </authorList>
    </citation>
    <scope>NUCLEOTIDE SEQUENCE [LARGE SCALE GENOMIC DNA]</scope>
</reference>
<keyword evidence="4" id="KW-1185">Reference proteome</keyword>
<name>D8S4R3_SELML</name>
<evidence type="ECO:0000313" key="4">
    <source>
        <dbReference type="Proteomes" id="UP000001514"/>
    </source>
</evidence>
<protein>
    <recommendedName>
        <fullName evidence="5">Oxidoreductase</fullName>
    </recommendedName>
</protein>
<accession>D8S4R3</accession>
<dbReference type="InParanoid" id="D8S4R3"/>
<dbReference type="PRINTS" id="PR00081">
    <property type="entry name" value="GDHRDH"/>
</dbReference>
<evidence type="ECO:0000256" key="1">
    <source>
        <dbReference type="ARBA" id="ARBA00006484"/>
    </source>
</evidence>
<dbReference type="InterPro" id="IPR036291">
    <property type="entry name" value="NAD(P)-bd_dom_sf"/>
</dbReference>
<feature type="non-terminal residue" evidence="3">
    <location>
        <position position="1"/>
    </location>
</feature>
<dbReference type="InterPro" id="IPR002347">
    <property type="entry name" value="SDR_fam"/>
</dbReference>
<dbReference type="PANTHER" id="PTHR24321:SF8">
    <property type="entry name" value="ESTRADIOL 17-BETA-DEHYDROGENASE 8-RELATED"/>
    <property type="match status" value="1"/>
</dbReference>
<evidence type="ECO:0008006" key="5">
    <source>
        <dbReference type="Google" id="ProtNLM"/>
    </source>
</evidence>
<dbReference type="eggNOG" id="KOG0725">
    <property type="taxonomic scope" value="Eukaryota"/>
</dbReference>
<dbReference type="KEGG" id="smo:SELMODRAFT_108981"/>
<dbReference type="EMBL" id="GL377602">
    <property type="protein sequence ID" value="EFJ20313.1"/>
    <property type="molecule type" value="Genomic_DNA"/>
</dbReference>